<sequence>MTETDRIATQLAIMQVKARYCRFLDTKNWTEYAALFTDDFELDVSEGSSLPVIRGRDAALTQIRASIGDARTAHQVHTPEIEFVGDNEARVIWAMQDRVLFGAEHAARVGLAGLTGYGHYHERYVRQNGVWKLAASRLTRLHLDLQPVAAKP</sequence>
<dbReference type="Pfam" id="PF13577">
    <property type="entry name" value="SnoaL_4"/>
    <property type="match status" value="1"/>
</dbReference>
<dbReference type="SUPFAM" id="SSF54427">
    <property type="entry name" value="NTF2-like"/>
    <property type="match status" value="1"/>
</dbReference>
<keyword evidence="3" id="KW-1185">Reference proteome</keyword>
<organism evidence="2 3">
    <name type="scientific">Solimonas terrae</name>
    <dbReference type="NCBI Taxonomy" id="1396819"/>
    <lineage>
        <taxon>Bacteria</taxon>
        <taxon>Pseudomonadati</taxon>
        <taxon>Pseudomonadota</taxon>
        <taxon>Gammaproteobacteria</taxon>
        <taxon>Nevskiales</taxon>
        <taxon>Nevskiaceae</taxon>
        <taxon>Solimonas</taxon>
    </lineage>
</organism>
<dbReference type="InterPro" id="IPR032710">
    <property type="entry name" value="NTF2-like_dom_sf"/>
</dbReference>
<feature type="domain" description="SnoaL-like" evidence="1">
    <location>
        <begin position="6"/>
        <end position="135"/>
    </location>
</feature>
<evidence type="ECO:0000313" key="3">
    <source>
        <dbReference type="Proteomes" id="UP000472676"/>
    </source>
</evidence>
<dbReference type="EMBL" id="JAAMOW010000002">
    <property type="protein sequence ID" value="NGY03936.1"/>
    <property type="molecule type" value="Genomic_DNA"/>
</dbReference>
<evidence type="ECO:0000259" key="1">
    <source>
        <dbReference type="Pfam" id="PF13577"/>
    </source>
</evidence>
<proteinExistence type="predicted"/>
<accession>A0A6M2BMV3</accession>
<name>A0A6M2BMV3_9GAMM</name>
<dbReference type="RefSeq" id="WP_166252217.1">
    <property type="nucleotide sequence ID" value="NZ_JAAMOW010000002.1"/>
</dbReference>
<reference evidence="2 3" key="1">
    <citation type="journal article" date="2014" name="Int. J. Syst. Evol. Microbiol.">
        <title>Solimonas terrae sp. nov., isolated from soil.</title>
        <authorList>
            <person name="Kim S.J."/>
            <person name="Moon J.Y."/>
            <person name="Weon H.Y."/>
            <person name="Ahn J.H."/>
            <person name="Chen W.M."/>
            <person name="Kwon S.W."/>
        </authorList>
    </citation>
    <scope>NUCLEOTIDE SEQUENCE [LARGE SCALE GENOMIC DNA]</scope>
    <source>
        <strain evidence="2 3">KIS83-12</strain>
    </source>
</reference>
<comment type="caution">
    <text evidence="2">The sequence shown here is derived from an EMBL/GenBank/DDBJ whole genome shotgun (WGS) entry which is preliminary data.</text>
</comment>
<evidence type="ECO:0000313" key="2">
    <source>
        <dbReference type="EMBL" id="NGY03936.1"/>
    </source>
</evidence>
<dbReference type="Gene3D" id="3.10.450.50">
    <property type="match status" value="1"/>
</dbReference>
<gene>
    <name evidence="2" type="ORF">G7Y85_04110</name>
</gene>
<protein>
    <submittedName>
        <fullName evidence="2">Nuclear transport factor 2 family protein</fullName>
    </submittedName>
</protein>
<dbReference type="InterPro" id="IPR037401">
    <property type="entry name" value="SnoaL-like"/>
</dbReference>
<dbReference type="AlphaFoldDB" id="A0A6M2BMV3"/>
<dbReference type="Proteomes" id="UP000472676">
    <property type="component" value="Unassembled WGS sequence"/>
</dbReference>